<protein>
    <submittedName>
        <fullName evidence="1">HAD hydrolase-like protein</fullName>
    </submittedName>
</protein>
<dbReference type="RefSeq" id="WP_275568619.1">
    <property type="nucleotide sequence ID" value="NZ_JARGYC010000052.1"/>
</dbReference>
<dbReference type="PANTHER" id="PTHR19288:SF46">
    <property type="entry name" value="HALOACID DEHALOGENASE-LIKE HYDROLASE DOMAIN-CONTAINING PROTEIN 2"/>
    <property type="match status" value="1"/>
</dbReference>
<dbReference type="InterPro" id="IPR036412">
    <property type="entry name" value="HAD-like_sf"/>
</dbReference>
<evidence type="ECO:0000313" key="2">
    <source>
        <dbReference type="Proteomes" id="UP001220964"/>
    </source>
</evidence>
<gene>
    <name evidence="1" type="ORF">P1J78_17270</name>
</gene>
<comment type="caution">
    <text evidence="1">The sequence shown here is derived from an EMBL/GenBank/DDBJ whole genome shotgun (WGS) entry which is preliminary data.</text>
</comment>
<dbReference type="GO" id="GO:0005737">
    <property type="term" value="C:cytoplasm"/>
    <property type="evidence" value="ECO:0007669"/>
    <property type="project" value="TreeGrafter"/>
</dbReference>
<dbReference type="InterPro" id="IPR023214">
    <property type="entry name" value="HAD_sf"/>
</dbReference>
<proteinExistence type="predicted"/>
<evidence type="ECO:0000313" key="1">
    <source>
        <dbReference type="EMBL" id="MDF0602491.1"/>
    </source>
</evidence>
<sequence length="276" mass="28438">MTRTIRAAVFDIDGTLALMNKKAGTFTALPGAVDALAACEAAGIAVIAYTNGTFFPPAHYYPLLADAGIRIAPGHLLTPAAIAAEALARQGYARIMVMGGDGTRVPVRDAGIEIVEPTPDAGPVDAVLLGYTRDFGATELEAVVQAVWDGARPFAGSVAPYFASSNGRMLGISGAIAAALENATDQKVTVFGKPEVAGLDTVTALTGAAPAEMAVIGDDPKLEIRMGRRAGALTVGVTTGIADEALFMSFPADERAHMVLSSLEQLADLPWLTEPA</sequence>
<accession>A0AAE3NUY5</accession>
<keyword evidence="1" id="KW-0378">Hydrolase</keyword>
<dbReference type="EMBL" id="JARGYC010000052">
    <property type="protein sequence ID" value="MDF0602491.1"/>
    <property type="molecule type" value="Genomic_DNA"/>
</dbReference>
<organism evidence="1 2">
    <name type="scientific">Psychromarinibacter sediminicola</name>
    <dbReference type="NCBI Taxonomy" id="3033385"/>
    <lineage>
        <taxon>Bacteria</taxon>
        <taxon>Pseudomonadati</taxon>
        <taxon>Pseudomonadota</taxon>
        <taxon>Alphaproteobacteria</taxon>
        <taxon>Rhodobacterales</taxon>
        <taxon>Paracoccaceae</taxon>
        <taxon>Psychromarinibacter</taxon>
    </lineage>
</organism>
<dbReference type="Proteomes" id="UP001220964">
    <property type="component" value="Unassembled WGS sequence"/>
</dbReference>
<dbReference type="Pfam" id="PF13242">
    <property type="entry name" value="Hydrolase_like"/>
    <property type="match status" value="1"/>
</dbReference>
<dbReference type="InterPro" id="IPR006357">
    <property type="entry name" value="HAD-SF_hydro_IIA"/>
</dbReference>
<dbReference type="Pfam" id="PF13344">
    <property type="entry name" value="Hydrolase_6"/>
    <property type="match status" value="1"/>
</dbReference>
<dbReference type="SUPFAM" id="SSF56784">
    <property type="entry name" value="HAD-like"/>
    <property type="match status" value="1"/>
</dbReference>
<dbReference type="PANTHER" id="PTHR19288">
    <property type="entry name" value="4-NITROPHENYLPHOSPHATASE-RELATED"/>
    <property type="match status" value="1"/>
</dbReference>
<dbReference type="GO" id="GO:0016791">
    <property type="term" value="F:phosphatase activity"/>
    <property type="evidence" value="ECO:0007669"/>
    <property type="project" value="TreeGrafter"/>
</dbReference>
<reference evidence="1" key="1">
    <citation type="submission" date="2023-03" db="EMBL/GenBank/DDBJ databases">
        <title>Multiphase analysis and comparison of six strains from genera Psychromarinibacter, Lutimaribacter, and Maritimibacter, including a novel species: Psychromarinibacter sediminicola sp. nov.</title>
        <authorList>
            <person name="Wang Y.-H."/>
            <person name="Ye M.-Q."/>
            <person name="Du Z.-J."/>
        </authorList>
    </citation>
    <scope>NUCLEOTIDE SEQUENCE</scope>
    <source>
        <strain evidence="1">C21-152</strain>
    </source>
</reference>
<keyword evidence="2" id="KW-1185">Reference proteome</keyword>
<dbReference type="Gene3D" id="3.40.50.1000">
    <property type="entry name" value="HAD superfamily/HAD-like"/>
    <property type="match status" value="2"/>
</dbReference>
<dbReference type="AlphaFoldDB" id="A0AAE3NUY5"/>
<name>A0AAE3NUY5_9RHOB</name>